<dbReference type="InterPro" id="IPR029063">
    <property type="entry name" value="SAM-dependent_MTases_sf"/>
</dbReference>
<dbReference type="RefSeq" id="WP_023556410.1">
    <property type="nucleotide sequence ID" value="NZ_RHHT01000026.1"/>
</dbReference>
<sequence length="301" mass="34432">MKENQVSLTSIMTAYIRAYHSRNDTPKIFDDFLAYDMIPQERRTLIEQGLAGALQLKPNTDQENSWRFFLQSMGLPQVISRSRYAEDHLEVAYQQGVQQYVILGAGMDTIAFRRPELLEKLRVFEIDHPATQAFKRERLAELGWEIPANLSFVPVDFSRESLSKALMGYRFDPQAKSFFSWLGVTMYLTQDEVFETLRSITEVAPAGSTVLFDYFGPDENASHSQETRENLQKIGEPIKTYFDPSELATQLSHLGLRLMENLSPAEIQSRYFQGRTDGYVASKNVYFARAMIEPSTHGAKP</sequence>
<evidence type="ECO:0000256" key="2">
    <source>
        <dbReference type="ARBA" id="ARBA00022603"/>
    </source>
</evidence>
<keyword evidence="3 5" id="KW-0808">Transferase</keyword>
<dbReference type="NCBIfam" id="TIGR00027">
    <property type="entry name" value="mthyl_TIGR00027"/>
    <property type="match status" value="1"/>
</dbReference>
<comment type="function">
    <text evidence="4">Exhibits S-adenosyl-L-methionine-dependent methyltransferase activity.</text>
</comment>
<evidence type="ECO:0000313" key="5">
    <source>
        <dbReference type="EMBL" id="RNB78255.1"/>
    </source>
</evidence>
<organism evidence="5 6">
    <name type="scientific">Brevibacillus panacihumi</name>
    <dbReference type="NCBI Taxonomy" id="497735"/>
    <lineage>
        <taxon>Bacteria</taxon>
        <taxon>Bacillati</taxon>
        <taxon>Bacillota</taxon>
        <taxon>Bacilli</taxon>
        <taxon>Bacillales</taxon>
        <taxon>Paenibacillaceae</taxon>
        <taxon>Brevibacillus</taxon>
    </lineage>
</organism>
<dbReference type="Proteomes" id="UP000281915">
    <property type="component" value="Unassembled WGS sequence"/>
</dbReference>
<dbReference type="PANTHER" id="PTHR43619">
    <property type="entry name" value="S-ADENOSYL-L-METHIONINE-DEPENDENT METHYLTRANSFERASE YKTD-RELATED"/>
    <property type="match status" value="1"/>
</dbReference>
<dbReference type="AlphaFoldDB" id="A0A3M8CTS7"/>
<dbReference type="Gene3D" id="3.40.50.150">
    <property type="entry name" value="Vaccinia Virus protein VP39"/>
    <property type="match status" value="1"/>
</dbReference>
<gene>
    <name evidence="5" type="ORF">EDM58_12195</name>
</gene>
<evidence type="ECO:0000313" key="6">
    <source>
        <dbReference type="Proteomes" id="UP000281915"/>
    </source>
</evidence>
<proteinExistence type="inferred from homology"/>
<accession>A0A3M8CTS7</accession>
<keyword evidence="2 4" id="KW-0489">Methyltransferase</keyword>
<dbReference type="InterPro" id="IPR011610">
    <property type="entry name" value="SAM_mthyl_Trfase_ML2640-like"/>
</dbReference>
<evidence type="ECO:0000256" key="1">
    <source>
        <dbReference type="ARBA" id="ARBA00008138"/>
    </source>
</evidence>
<dbReference type="Pfam" id="PF04072">
    <property type="entry name" value="LCM"/>
    <property type="match status" value="1"/>
</dbReference>
<comment type="similarity">
    <text evidence="1 4">Belongs to the UPF0677 family.</text>
</comment>
<comment type="caution">
    <text evidence="5">The sequence shown here is derived from an EMBL/GenBank/DDBJ whole genome shotgun (WGS) entry which is preliminary data.</text>
</comment>
<dbReference type="InterPro" id="IPR007213">
    <property type="entry name" value="Ppm1/Ppm2/Tcmp"/>
</dbReference>
<dbReference type="GO" id="GO:0032259">
    <property type="term" value="P:methylation"/>
    <property type="evidence" value="ECO:0007669"/>
    <property type="project" value="UniProtKB-KW"/>
</dbReference>
<name>A0A3M8CTS7_9BACL</name>
<dbReference type="EMBL" id="RHHT01000026">
    <property type="protein sequence ID" value="RNB78255.1"/>
    <property type="molecule type" value="Genomic_DNA"/>
</dbReference>
<dbReference type="EC" id="2.1.1.-" evidence="4"/>
<evidence type="ECO:0000256" key="3">
    <source>
        <dbReference type="ARBA" id="ARBA00022679"/>
    </source>
</evidence>
<protein>
    <recommendedName>
        <fullName evidence="4">S-adenosyl-L-methionine-dependent methyltransferase</fullName>
        <ecNumber evidence="4">2.1.1.-</ecNumber>
    </recommendedName>
</protein>
<dbReference type="PANTHER" id="PTHR43619:SF2">
    <property type="entry name" value="S-ADENOSYL-L-METHIONINE-DEPENDENT METHYLTRANSFERASES SUPERFAMILY PROTEIN"/>
    <property type="match status" value="1"/>
</dbReference>
<dbReference type="SUPFAM" id="SSF53335">
    <property type="entry name" value="S-adenosyl-L-methionine-dependent methyltransferases"/>
    <property type="match status" value="1"/>
</dbReference>
<evidence type="ECO:0000256" key="4">
    <source>
        <dbReference type="RuleBase" id="RU362030"/>
    </source>
</evidence>
<dbReference type="GO" id="GO:0008168">
    <property type="term" value="F:methyltransferase activity"/>
    <property type="evidence" value="ECO:0007669"/>
    <property type="project" value="UniProtKB-UniRule"/>
</dbReference>
<reference evidence="5 6" key="1">
    <citation type="submission" date="2018-10" db="EMBL/GenBank/DDBJ databases">
        <title>Phylogenomics of Brevibacillus.</title>
        <authorList>
            <person name="Dunlap C."/>
        </authorList>
    </citation>
    <scope>NUCLEOTIDE SEQUENCE [LARGE SCALE GENOMIC DNA]</scope>
    <source>
        <strain evidence="5 6">JCM 15085</strain>
    </source>
</reference>
<keyword evidence="4" id="KW-0949">S-adenosyl-L-methionine</keyword>